<feature type="compositionally biased region" description="Gly residues" evidence="1">
    <location>
        <begin position="1"/>
        <end position="18"/>
    </location>
</feature>
<protein>
    <submittedName>
        <fullName evidence="2">Uncharacterized protein</fullName>
    </submittedName>
</protein>
<feature type="region of interest" description="Disordered" evidence="1">
    <location>
        <begin position="1"/>
        <end position="20"/>
    </location>
</feature>
<name>A0A830HQE9_9CHLO</name>
<dbReference type="EMBL" id="BNJQ01000017">
    <property type="protein sequence ID" value="GHP07661.1"/>
    <property type="molecule type" value="Genomic_DNA"/>
</dbReference>
<organism evidence="2 3">
    <name type="scientific">Pycnococcus provasolii</name>
    <dbReference type="NCBI Taxonomy" id="41880"/>
    <lineage>
        <taxon>Eukaryota</taxon>
        <taxon>Viridiplantae</taxon>
        <taxon>Chlorophyta</taxon>
        <taxon>Pseudoscourfieldiophyceae</taxon>
        <taxon>Pseudoscourfieldiales</taxon>
        <taxon>Pycnococcaceae</taxon>
        <taxon>Pycnococcus</taxon>
    </lineage>
</organism>
<reference evidence="2" key="1">
    <citation type="submission" date="2020-10" db="EMBL/GenBank/DDBJ databases">
        <title>Unveiling of a novel bifunctional photoreceptor, Dualchrome1, isolated from a cosmopolitan green alga.</title>
        <authorList>
            <person name="Suzuki S."/>
            <person name="Kawachi M."/>
        </authorList>
    </citation>
    <scope>NUCLEOTIDE SEQUENCE</scope>
    <source>
        <strain evidence="2">NIES 2893</strain>
    </source>
</reference>
<proteinExistence type="predicted"/>
<keyword evidence="3" id="KW-1185">Reference proteome</keyword>
<evidence type="ECO:0000256" key="1">
    <source>
        <dbReference type="SAM" id="MobiDB-lite"/>
    </source>
</evidence>
<evidence type="ECO:0000313" key="3">
    <source>
        <dbReference type="Proteomes" id="UP000660262"/>
    </source>
</evidence>
<accession>A0A830HQE9</accession>
<dbReference type="AlphaFoldDB" id="A0A830HQE9"/>
<comment type="caution">
    <text evidence="2">The sequence shown here is derived from an EMBL/GenBank/DDBJ whole genome shotgun (WGS) entry which is preliminary data.</text>
</comment>
<gene>
    <name evidence="2" type="ORF">PPROV_000640300</name>
</gene>
<dbReference type="Proteomes" id="UP000660262">
    <property type="component" value="Unassembled WGS sequence"/>
</dbReference>
<evidence type="ECO:0000313" key="2">
    <source>
        <dbReference type="EMBL" id="GHP07661.1"/>
    </source>
</evidence>
<sequence>MTSGGGGITSGGGGGIGGITKTEHPGIPVAKVVRQLLPNWNLLQHNRSCVVRNIGDNIARLSAIPCSTYTDEDRRSMVEQWNQGRGSLNILNDYIPQNDDEILFELGKLSKDAPPASRRLRRKPVDGSAWSVRTKLVYGGTDGTKTMNELAEDAPETWKGIQALCAELNASLPTRVQLNFYAEGLPEPSAGGPQHSYHIDPIRIEA</sequence>